<dbReference type="EC" id="2.7.1.50" evidence="11"/>
<dbReference type="GO" id="GO:0005524">
    <property type="term" value="F:ATP binding"/>
    <property type="evidence" value="ECO:0007669"/>
    <property type="project" value="UniProtKB-UniRule"/>
</dbReference>
<dbReference type="EMBL" id="JXMW01000028">
    <property type="protein sequence ID" value="OQD58149.1"/>
    <property type="molecule type" value="Genomic_DNA"/>
</dbReference>
<evidence type="ECO:0000256" key="7">
    <source>
        <dbReference type="ARBA" id="ARBA00022777"/>
    </source>
</evidence>
<feature type="binding site" evidence="11">
    <location>
        <position position="190"/>
    </location>
    <ligand>
        <name>ATP</name>
        <dbReference type="ChEBI" id="CHEBI:30616"/>
    </ligand>
</feature>
<dbReference type="GO" id="GO:0000287">
    <property type="term" value="F:magnesium ion binding"/>
    <property type="evidence" value="ECO:0007669"/>
    <property type="project" value="UniProtKB-UniRule"/>
</dbReference>
<dbReference type="SUPFAM" id="SSF53613">
    <property type="entry name" value="Ribokinase-like"/>
    <property type="match status" value="1"/>
</dbReference>
<dbReference type="OrthoDB" id="214286at2157"/>
<dbReference type="RefSeq" id="WP_080461015.1">
    <property type="nucleotide sequence ID" value="NZ_JXMW01000028.1"/>
</dbReference>
<evidence type="ECO:0000313" key="12">
    <source>
        <dbReference type="EMBL" id="OQD58149.1"/>
    </source>
</evidence>
<keyword evidence="6 11" id="KW-0547">Nucleotide-binding</keyword>
<dbReference type="UniPathway" id="UPA00060">
    <property type="reaction ID" value="UER00139"/>
</dbReference>
<sequence>MIKANSKIIKDIIQALENVKNNIPLTHCITNYVTINDCANAVLAIGGSPMMADDPEEVEEFVEIADTLVINIGKMSQSQIEAMIIGSKHGMETNTPVVLDPVAVGVTELRNNLVLKLINESKIGVIRGNMSEIKAIARLVELDEILSLNKAKSKGVDVSEDDEITKANLNDNGTIVKALAKKLNIIIIASGAIDIISNGTTTYACENGDPIMPKITGSGCMLTSIIGAFCGVNDPFIGGLAGTTIMGIAGEIAGQEVKKENSGTGTFRSKLVDYLYKIDEQTIEEKIRLYKLE</sequence>
<dbReference type="HAMAP" id="MF_00228">
    <property type="entry name" value="Thz_kinase"/>
    <property type="match status" value="1"/>
</dbReference>
<comment type="function">
    <text evidence="11">Catalyzes the phosphorylation of the hydroxyl group of 4-methyl-5-beta-hydroxyethylthiazole (THZ).</text>
</comment>
<feature type="binding site" evidence="11">
    <location>
        <position position="127"/>
    </location>
    <ligand>
        <name>ATP</name>
        <dbReference type="ChEBI" id="CHEBI:30616"/>
    </ligand>
</feature>
<evidence type="ECO:0000256" key="9">
    <source>
        <dbReference type="ARBA" id="ARBA00022842"/>
    </source>
</evidence>
<feature type="binding site" evidence="11">
    <location>
        <position position="217"/>
    </location>
    <ligand>
        <name>substrate</name>
    </ligand>
</feature>
<comment type="caution">
    <text evidence="12">The sequence shown here is derived from an EMBL/GenBank/DDBJ whole genome shotgun (WGS) entry which is preliminary data.</text>
</comment>
<keyword evidence="7 11" id="KW-0418">Kinase</keyword>
<evidence type="ECO:0000256" key="8">
    <source>
        <dbReference type="ARBA" id="ARBA00022840"/>
    </source>
</evidence>
<evidence type="ECO:0000256" key="2">
    <source>
        <dbReference type="ARBA" id="ARBA00001946"/>
    </source>
</evidence>
<dbReference type="Gene3D" id="3.40.1190.20">
    <property type="match status" value="1"/>
</dbReference>
<dbReference type="Proteomes" id="UP000191661">
    <property type="component" value="Unassembled WGS sequence"/>
</dbReference>
<dbReference type="InterPro" id="IPR000417">
    <property type="entry name" value="Hyethyz_kinase"/>
</dbReference>
<name>A0A1V6N0D1_METAZ</name>
<dbReference type="PIRSF" id="PIRSF000513">
    <property type="entry name" value="Thz_kinase"/>
    <property type="match status" value="1"/>
</dbReference>
<evidence type="ECO:0000256" key="6">
    <source>
        <dbReference type="ARBA" id="ARBA00022741"/>
    </source>
</evidence>
<evidence type="ECO:0000256" key="3">
    <source>
        <dbReference type="ARBA" id="ARBA00004868"/>
    </source>
</evidence>
<accession>A0A1V6N0D1</accession>
<reference evidence="12 13" key="1">
    <citation type="submission" date="2014-12" db="EMBL/GenBank/DDBJ databases">
        <title>Genome sequence of Methanobrevibacter arboriphilicus DH1, DSM1125.</title>
        <authorList>
            <person name="Poehlein A."/>
            <person name="Thauer R.K."/>
            <person name="Seedorf H."/>
            <person name="Daniel R."/>
        </authorList>
    </citation>
    <scope>NUCLEOTIDE SEQUENCE [LARGE SCALE GENOMIC DNA]</scope>
    <source>
        <strain evidence="12 13">DH1</strain>
    </source>
</reference>
<organism evidence="12 13">
    <name type="scientific">Methanobrevibacter arboriphilus JCM 13429 = DSM 1125</name>
    <dbReference type="NCBI Taxonomy" id="1300164"/>
    <lineage>
        <taxon>Archaea</taxon>
        <taxon>Methanobacteriati</taxon>
        <taxon>Methanobacteriota</taxon>
        <taxon>Methanomada group</taxon>
        <taxon>Methanobacteria</taxon>
        <taxon>Methanobacteriales</taxon>
        <taxon>Methanobacteriaceae</taxon>
        <taxon>Methanobrevibacter</taxon>
    </lineage>
</organism>
<comment type="cofactor">
    <cofactor evidence="2 11">
        <name>Mg(2+)</name>
        <dbReference type="ChEBI" id="CHEBI:18420"/>
    </cofactor>
</comment>
<dbReference type="GO" id="GO:0009229">
    <property type="term" value="P:thiamine diphosphate biosynthetic process"/>
    <property type="evidence" value="ECO:0007669"/>
    <property type="project" value="UniProtKB-UniRule"/>
</dbReference>
<keyword evidence="13" id="KW-1185">Reference proteome</keyword>
<keyword evidence="4 11" id="KW-0808">Transferase</keyword>
<dbReference type="CDD" id="cd01170">
    <property type="entry name" value="THZ_kinase"/>
    <property type="match status" value="1"/>
</dbReference>
<dbReference type="AlphaFoldDB" id="A0A1V6N0D1"/>
<evidence type="ECO:0000256" key="10">
    <source>
        <dbReference type="ARBA" id="ARBA00022977"/>
    </source>
</evidence>
<evidence type="ECO:0000256" key="5">
    <source>
        <dbReference type="ARBA" id="ARBA00022723"/>
    </source>
</evidence>
<dbReference type="GO" id="GO:0009228">
    <property type="term" value="P:thiamine biosynthetic process"/>
    <property type="evidence" value="ECO:0007669"/>
    <property type="project" value="UniProtKB-KW"/>
</dbReference>
<dbReference type="PRINTS" id="PR01099">
    <property type="entry name" value="HYETHTZKNASE"/>
</dbReference>
<evidence type="ECO:0000256" key="4">
    <source>
        <dbReference type="ARBA" id="ARBA00022679"/>
    </source>
</evidence>
<dbReference type="GO" id="GO:0004417">
    <property type="term" value="F:hydroxyethylthiazole kinase activity"/>
    <property type="evidence" value="ECO:0007669"/>
    <property type="project" value="UniProtKB-UniRule"/>
</dbReference>
<gene>
    <name evidence="11 12" type="primary">thiM</name>
    <name evidence="12" type="ORF">MBBAR_28c00350</name>
</gene>
<keyword evidence="10 11" id="KW-0784">Thiamine biosynthesis</keyword>
<comment type="similarity">
    <text evidence="11">Belongs to the Thz kinase family.</text>
</comment>
<feature type="binding site" evidence="11">
    <location>
        <position position="51"/>
    </location>
    <ligand>
        <name>substrate</name>
    </ligand>
</feature>
<dbReference type="Pfam" id="PF02110">
    <property type="entry name" value="HK"/>
    <property type="match status" value="1"/>
</dbReference>
<evidence type="ECO:0000256" key="11">
    <source>
        <dbReference type="HAMAP-Rule" id="MF_00228"/>
    </source>
</evidence>
<evidence type="ECO:0000313" key="13">
    <source>
        <dbReference type="Proteomes" id="UP000191661"/>
    </source>
</evidence>
<keyword evidence="9 11" id="KW-0460">Magnesium</keyword>
<evidence type="ECO:0000256" key="1">
    <source>
        <dbReference type="ARBA" id="ARBA00001771"/>
    </source>
</evidence>
<keyword evidence="8 11" id="KW-0067">ATP-binding</keyword>
<comment type="catalytic activity">
    <reaction evidence="1 11">
        <text>5-(2-hydroxyethyl)-4-methylthiazole + ATP = 4-methyl-5-(2-phosphooxyethyl)-thiazole + ADP + H(+)</text>
        <dbReference type="Rhea" id="RHEA:24212"/>
        <dbReference type="ChEBI" id="CHEBI:15378"/>
        <dbReference type="ChEBI" id="CHEBI:17957"/>
        <dbReference type="ChEBI" id="CHEBI:30616"/>
        <dbReference type="ChEBI" id="CHEBI:58296"/>
        <dbReference type="ChEBI" id="CHEBI:456216"/>
        <dbReference type="EC" id="2.7.1.50"/>
    </reaction>
</comment>
<protein>
    <recommendedName>
        <fullName evidence="11">Hydroxyethylthiazole kinase</fullName>
        <ecNumber evidence="11">2.7.1.50</ecNumber>
    </recommendedName>
    <alternativeName>
        <fullName evidence="11">4-methyl-5-beta-hydroxyethylthiazole kinase</fullName>
        <shortName evidence="11">TH kinase</shortName>
        <shortName evidence="11">Thz kinase</shortName>
    </alternativeName>
</protein>
<keyword evidence="5 11" id="KW-0479">Metal-binding</keyword>
<dbReference type="InterPro" id="IPR029056">
    <property type="entry name" value="Ribokinase-like"/>
</dbReference>
<dbReference type="NCBIfam" id="NF006830">
    <property type="entry name" value="PRK09355.1"/>
    <property type="match status" value="1"/>
</dbReference>
<proteinExistence type="inferred from homology"/>
<comment type="pathway">
    <text evidence="3 11">Cofactor biosynthesis; thiamine diphosphate biosynthesis; 4-methyl-5-(2-phosphoethyl)-thiazole from 5-(2-hydroxyethyl)-4-methylthiazole: step 1/1.</text>
</comment>